<dbReference type="Pfam" id="PF02023">
    <property type="entry name" value="SCAN"/>
    <property type="match status" value="1"/>
</dbReference>
<dbReference type="PANTHER" id="PTHR46888">
    <property type="entry name" value="ZINC KNUCKLE DOMAINCONTAINING PROTEIN-RELATED"/>
    <property type="match status" value="1"/>
</dbReference>
<name>A0AAD9BV35_DISEL</name>
<reference evidence="2" key="1">
    <citation type="submission" date="2023-04" db="EMBL/GenBank/DDBJ databases">
        <title>Chromosome-level genome of Chaenocephalus aceratus.</title>
        <authorList>
            <person name="Park H."/>
        </authorList>
    </citation>
    <scope>NUCLEOTIDE SEQUENCE</scope>
    <source>
        <strain evidence="2">DE</strain>
        <tissue evidence="2">Muscle</tissue>
    </source>
</reference>
<comment type="caution">
    <text evidence="2">The sequence shown here is derived from an EMBL/GenBank/DDBJ whole genome shotgun (WGS) entry which is preliminary data.</text>
</comment>
<dbReference type="AlphaFoldDB" id="A0AAD9BV35"/>
<dbReference type="InterPro" id="IPR003309">
    <property type="entry name" value="SCAN_dom"/>
</dbReference>
<sequence length="96" mass="11477">MMREEQKPEGGTQDDRQFQGRTILTKYEITPDTYQRQFRYLKIESGGTPQELYVRLKDLFSKWVKPEKSTLKEITETIILEQFLRMVHPELEAIIL</sequence>
<dbReference type="Gene3D" id="1.10.4020.10">
    <property type="entry name" value="DNA breaking-rejoining enzymes"/>
    <property type="match status" value="1"/>
</dbReference>
<evidence type="ECO:0000259" key="1">
    <source>
        <dbReference type="PROSITE" id="PS50804"/>
    </source>
</evidence>
<dbReference type="EMBL" id="JASDAP010000015">
    <property type="protein sequence ID" value="KAK1890952.1"/>
    <property type="molecule type" value="Genomic_DNA"/>
</dbReference>
<organism evidence="2 3">
    <name type="scientific">Dissostichus eleginoides</name>
    <name type="common">Patagonian toothfish</name>
    <name type="synonym">Dissostichus amissus</name>
    <dbReference type="NCBI Taxonomy" id="100907"/>
    <lineage>
        <taxon>Eukaryota</taxon>
        <taxon>Metazoa</taxon>
        <taxon>Chordata</taxon>
        <taxon>Craniata</taxon>
        <taxon>Vertebrata</taxon>
        <taxon>Euteleostomi</taxon>
        <taxon>Actinopterygii</taxon>
        <taxon>Neopterygii</taxon>
        <taxon>Teleostei</taxon>
        <taxon>Neoteleostei</taxon>
        <taxon>Acanthomorphata</taxon>
        <taxon>Eupercaria</taxon>
        <taxon>Perciformes</taxon>
        <taxon>Notothenioidei</taxon>
        <taxon>Nototheniidae</taxon>
        <taxon>Dissostichus</taxon>
    </lineage>
</organism>
<dbReference type="InterPro" id="IPR038269">
    <property type="entry name" value="SCAN_sf"/>
</dbReference>
<keyword evidence="3" id="KW-1185">Reference proteome</keyword>
<dbReference type="SUPFAM" id="SSF47353">
    <property type="entry name" value="Retrovirus capsid dimerization domain-like"/>
    <property type="match status" value="1"/>
</dbReference>
<dbReference type="Proteomes" id="UP001228049">
    <property type="component" value="Unassembled WGS sequence"/>
</dbReference>
<accession>A0AAD9BV35</accession>
<evidence type="ECO:0000313" key="2">
    <source>
        <dbReference type="EMBL" id="KAK1890952.1"/>
    </source>
</evidence>
<evidence type="ECO:0000313" key="3">
    <source>
        <dbReference type="Proteomes" id="UP001228049"/>
    </source>
</evidence>
<protein>
    <submittedName>
        <fullName evidence="2">Zinc finger protein 202</fullName>
    </submittedName>
</protein>
<gene>
    <name evidence="2" type="ORF">KUDE01_009783</name>
</gene>
<dbReference type="PANTHER" id="PTHR46888:SF1">
    <property type="entry name" value="RIBONUCLEASE H"/>
    <property type="match status" value="1"/>
</dbReference>
<dbReference type="PROSITE" id="PS50804">
    <property type="entry name" value="SCAN_BOX"/>
    <property type="match status" value="1"/>
</dbReference>
<proteinExistence type="predicted"/>
<feature type="domain" description="SCAN box" evidence="1">
    <location>
        <begin position="35"/>
        <end position="95"/>
    </location>
</feature>